<feature type="domain" description="PH" evidence="5">
    <location>
        <begin position="273"/>
        <end position="374"/>
    </location>
</feature>
<evidence type="ECO:0000256" key="2">
    <source>
        <dbReference type="ARBA" id="ARBA00022737"/>
    </source>
</evidence>
<dbReference type="Proteomes" id="UP000001357">
    <property type="component" value="Unassembled WGS sequence"/>
</dbReference>
<dbReference type="eggNOG" id="KOG1786">
    <property type="taxonomic scope" value="Eukaryota"/>
</dbReference>
<dbReference type="InterPro" id="IPR015943">
    <property type="entry name" value="WD40/YVTN_repeat-like_dom_sf"/>
</dbReference>
<name>A9V7S7_MONBE</name>
<feature type="compositionally biased region" description="Polar residues" evidence="4">
    <location>
        <begin position="548"/>
        <end position="562"/>
    </location>
</feature>
<dbReference type="SUPFAM" id="SSF81837">
    <property type="entry name" value="BEACH domain"/>
    <property type="match status" value="1"/>
</dbReference>
<dbReference type="Pfam" id="PF00169">
    <property type="entry name" value="PH"/>
    <property type="match status" value="1"/>
</dbReference>
<dbReference type="CDD" id="cd06071">
    <property type="entry name" value="Beach"/>
    <property type="match status" value="1"/>
</dbReference>
<dbReference type="PROSITE" id="PS51783">
    <property type="entry name" value="PH_BEACH"/>
    <property type="match status" value="1"/>
</dbReference>
<dbReference type="SUPFAM" id="SSF50998">
    <property type="entry name" value="Quinoprotein alcohol dehydrogenase-like"/>
    <property type="match status" value="1"/>
</dbReference>
<dbReference type="RefSeq" id="XP_001748818.1">
    <property type="nucleotide sequence ID" value="XM_001748766.1"/>
</dbReference>
<dbReference type="InterPro" id="IPR001849">
    <property type="entry name" value="PH_domain"/>
</dbReference>
<dbReference type="PROSITE" id="PS50082">
    <property type="entry name" value="WD_REPEATS_2"/>
    <property type="match status" value="1"/>
</dbReference>
<dbReference type="InterPro" id="IPR019775">
    <property type="entry name" value="WD40_repeat_CS"/>
</dbReference>
<dbReference type="Gene3D" id="1.10.1540.10">
    <property type="entry name" value="BEACH domain"/>
    <property type="match status" value="1"/>
</dbReference>
<dbReference type="CDD" id="cd00200">
    <property type="entry name" value="WD40"/>
    <property type="match status" value="1"/>
</dbReference>
<dbReference type="PROSITE" id="PS50003">
    <property type="entry name" value="PH_DOMAIN"/>
    <property type="match status" value="1"/>
</dbReference>
<dbReference type="PANTHER" id="PTHR13743:SF123">
    <property type="entry name" value="PROTEIN FAN"/>
    <property type="match status" value="1"/>
</dbReference>
<evidence type="ECO:0000313" key="8">
    <source>
        <dbReference type="EMBL" id="EDQ86428.1"/>
    </source>
</evidence>
<evidence type="ECO:0000259" key="5">
    <source>
        <dbReference type="PROSITE" id="PS50003"/>
    </source>
</evidence>
<feature type="compositionally biased region" description="Basic and acidic residues" evidence="4">
    <location>
        <begin position="568"/>
        <end position="577"/>
    </location>
</feature>
<dbReference type="Pfam" id="PF02138">
    <property type="entry name" value="Beach"/>
    <property type="match status" value="1"/>
</dbReference>
<evidence type="ECO:0000259" key="6">
    <source>
        <dbReference type="PROSITE" id="PS50197"/>
    </source>
</evidence>
<organism evidence="8 9">
    <name type="scientific">Monosiga brevicollis</name>
    <name type="common">Choanoflagellate</name>
    <dbReference type="NCBI Taxonomy" id="81824"/>
    <lineage>
        <taxon>Eukaryota</taxon>
        <taxon>Choanoflagellata</taxon>
        <taxon>Craspedida</taxon>
        <taxon>Salpingoecidae</taxon>
        <taxon>Monosiga</taxon>
    </lineage>
</organism>
<feature type="compositionally biased region" description="Acidic residues" evidence="4">
    <location>
        <begin position="1"/>
        <end position="35"/>
    </location>
</feature>
<dbReference type="Pfam" id="PF14844">
    <property type="entry name" value="PH_BEACH"/>
    <property type="match status" value="1"/>
</dbReference>
<protein>
    <recommendedName>
        <fullName evidence="10">PH domain-containing protein</fullName>
    </recommendedName>
</protein>
<dbReference type="Pfam" id="PF25400">
    <property type="entry name" value="PH_FAN"/>
    <property type="match status" value="1"/>
</dbReference>
<evidence type="ECO:0000256" key="1">
    <source>
        <dbReference type="ARBA" id="ARBA00022574"/>
    </source>
</evidence>
<dbReference type="InterPro" id="IPR050865">
    <property type="entry name" value="BEACH_Domain"/>
</dbReference>
<dbReference type="Pfam" id="PF00400">
    <property type="entry name" value="WD40"/>
    <property type="match status" value="3"/>
</dbReference>
<dbReference type="InterPro" id="IPR011993">
    <property type="entry name" value="PH-like_dom_sf"/>
</dbReference>
<gene>
    <name evidence="8" type="ORF">MONBRDRAFT_38432</name>
</gene>
<sequence length="1562" mass="174620">MMNSDDDDSDDDDSDVDDSVDDDSDVDDSVDDYDEFAPFCPIDPPHQEHSPNGGEGADSAAQTLVQPLAREELEAGEDSANNFFAALSASTTQTAVAVPEPPAAGTTSNLALATFTSTAPASVNPVPVASASVVPPSDIAASIASSTDARVTLLQTNTNAFNCPDADAIAKTPNPDLTTNLSSGLLLGPTETHHAQNTKRQSPLSRTAARQRKKQELLSRVPFGGDVSHLLSCGVHRAFLVAAKRLGRARAGGACTSVNHLFTMSGKEAPFADALRQGWMVKSPPSSANGQYKKRWKKRYFVMDDEQLAYYKKKNPTTLKGSIPLTDIKDVVPEEQSKLQHVFAVYTTDRVYFMQAASEIDRQGWMRDINRLSPSLGRAKRSSNPIQRSFRHVRVSHGSSDDEDTQPIASTDLTVPALYLGRRVEITTDVAGRSLIIKYLDGTKELFAHWPVALLREFGPRADTIAQAGPLRHSYDKIGKPTAHMNKHGRYSDLVFMTDSAHREIAEGQQRTLAYQQHKAAQNTVAPKKGHVAYSDIDFEKTSALLSATASPPTNQSSASSRNAKKQTRWDVSEDQRSALSAASHRSRARVDSRIINPTDEVDTARMDAEIDDLLGQLDAVDREADGGATALIATLTRPCPLFASGHCVPFCFASLLSTYSFNLLLLDHNDQYFEDYTVQTTLRNRPVDGRLKVCANAFVFEPKDFILPLVKVAYRHVTRLKPWRDDDAQGDTYNVSHLLPAADPYTQQLTLRFPSFAAPHRFYRDRHPICRSQLQDAWQRDTHLETMAIIEQVIEEHRAKVVFNASWLRELSEEIAIEMQADRILPLTRNAGRAVLTNKRLYFQPFNNVDPDPVVRFNLSDVHSVVRRRFLLRDVGLELLMSRHTSLYLAFESKMMRERFLTTLIRQPALKLEVNDKGNMMVAWQNGKISNFDYLMYLNSQSDRSFNDLAQYPVFPWILADYESPELDLNDPQTFRDLSKPMGAMTESRLQDYMNRYEEMPEPKYFYGTHYSTPGYVLFFTLRVASEYSLNLQNGKFDRADRLFRSIRDTWWNATHGMADVKELIPEFYMDDVAFLRNLDNLDFGVTQRGERVDDVLLPPWAHNAEDFLAKCRAALESDYVSAHLHHWIDLIFGYKQRGSEARKACNVFHPMTYEGEVDLDSVQDPIERQAYEVPPHAFLPSILAAKSLVSFSMVSSLVCGPRIFELKVHATWRAPPRSKLWSLDKHRDSSSPPRMVNAEPSEVIEASEVETAPVTAVDVTSTGTKRAPVNWSSMADMESSVRLQIHRDAITAVVLSADGSKLYSGTSEGCMRIHSLLDQQQLHTANIGVAKIAHMLLFEEQQMLVVGSMDNSVYFYSIEHYYVSTTWTPHNDSISCLGVAAERLFTSSWDGTIKAWRLPTDITQDRIEDDCLAVMEDHDTEVACFDVHEGRDILVSAGMDGIIIIWDLNHYSPLQRFTVHPDVEVSSLALTPDGKRVVTTSWDGFLKATDVDSGVEHAVIDMGEEEISAMATDGELALVASEQGMLRLYSLVSRELVRKFPHSEPVASLVVSLDGQHVVT</sequence>
<dbReference type="SUPFAM" id="SSF50729">
    <property type="entry name" value="PH domain-like"/>
    <property type="match status" value="2"/>
</dbReference>
<evidence type="ECO:0008006" key="10">
    <source>
        <dbReference type="Google" id="ProtNLM"/>
    </source>
</evidence>
<feature type="domain" description="BEACH-type PH" evidence="7">
    <location>
        <begin position="811"/>
        <end position="906"/>
    </location>
</feature>
<dbReference type="FunFam" id="2.30.29.30:FF:000286">
    <property type="entry name" value="PH-protein kinase domain containing protein"/>
    <property type="match status" value="1"/>
</dbReference>
<feature type="region of interest" description="Disordered" evidence="4">
    <location>
        <begin position="1"/>
        <end position="62"/>
    </location>
</feature>
<dbReference type="InterPro" id="IPR023362">
    <property type="entry name" value="PH-BEACH_dom"/>
</dbReference>
<feature type="non-terminal residue" evidence="8">
    <location>
        <position position="1562"/>
    </location>
</feature>
<keyword evidence="2" id="KW-0677">Repeat</keyword>
<dbReference type="SMART" id="SM01026">
    <property type="entry name" value="Beach"/>
    <property type="match status" value="1"/>
</dbReference>
<evidence type="ECO:0000256" key="4">
    <source>
        <dbReference type="SAM" id="MobiDB-lite"/>
    </source>
</evidence>
<keyword evidence="1 3" id="KW-0853">WD repeat</keyword>
<accession>A9V7S7</accession>
<evidence type="ECO:0000256" key="3">
    <source>
        <dbReference type="PROSITE-ProRule" id="PRU00221"/>
    </source>
</evidence>
<dbReference type="SMART" id="SM00233">
    <property type="entry name" value="PH"/>
    <property type="match status" value="2"/>
</dbReference>
<dbReference type="FunCoup" id="A9V7S7">
    <property type="interactions" value="735"/>
</dbReference>
<dbReference type="SMART" id="SM00320">
    <property type="entry name" value="WD40"/>
    <property type="match status" value="6"/>
</dbReference>
<dbReference type="EMBL" id="CH991566">
    <property type="protein sequence ID" value="EDQ86428.1"/>
    <property type="molecule type" value="Genomic_DNA"/>
</dbReference>
<dbReference type="PROSITE" id="PS50197">
    <property type="entry name" value="BEACH"/>
    <property type="match status" value="1"/>
</dbReference>
<dbReference type="InterPro" id="IPR057496">
    <property type="entry name" value="FAN-like_PH"/>
</dbReference>
<dbReference type="CDD" id="cd00821">
    <property type="entry name" value="PH"/>
    <property type="match status" value="1"/>
</dbReference>
<dbReference type="PROSITE" id="PS50294">
    <property type="entry name" value="WD_REPEATS_REGION"/>
    <property type="match status" value="1"/>
</dbReference>
<proteinExistence type="predicted"/>
<dbReference type="GeneID" id="5894091"/>
<dbReference type="InParanoid" id="A9V7S7"/>
<dbReference type="InterPro" id="IPR011047">
    <property type="entry name" value="Quinoprotein_ADH-like_sf"/>
</dbReference>
<dbReference type="InterPro" id="IPR036372">
    <property type="entry name" value="BEACH_dom_sf"/>
</dbReference>
<feature type="repeat" description="WD" evidence="3">
    <location>
        <begin position="1417"/>
        <end position="1458"/>
    </location>
</feature>
<keyword evidence="9" id="KW-1185">Reference proteome</keyword>
<dbReference type="InterPro" id="IPR000409">
    <property type="entry name" value="BEACH_dom"/>
</dbReference>
<dbReference type="KEGG" id="mbr:MONBRDRAFT_38432"/>
<evidence type="ECO:0000313" key="9">
    <source>
        <dbReference type="Proteomes" id="UP000001357"/>
    </source>
</evidence>
<feature type="domain" description="BEACH" evidence="6">
    <location>
        <begin position="910"/>
        <end position="1198"/>
    </location>
</feature>
<reference evidence="8 9" key="1">
    <citation type="journal article" date="2008" name="Nature">
        <title>The genome of the choanoflagellate Monosiga brevicollis and the origin of metazoans.</title>
        <authorList>
            <consortium name="JGI Sequencing"/>
            <person name="King N."/>
            <person name="Westbrook M.J."/>
            <person name="Young S.L."/>
            <person name="Kuo A."/>
            <person name="Abedin M."/>
            <person name="Chapman J."/>
            <person name="Fairclough S."/>
            <person name="Hellsten U."/>
            <person name="Isogai Y."/>
            <person name="Letunic I."/>
            <person name="Marr M."/>
            <person name="Pincus D."/>
            <person name="Putnam N."/>
            <person name="Rokas A."/>
            <person name="Wright K.J."/>
            <person name="Zuzow R."/>
            <person name="Dirks W."/>
            <person name="Good M."/>
            <person name="Goodstein D."/>
            <person name="Lemons D."/>
            <person name="Li W."/>
            <person name="Lyons J.B."/>
            <person name="Morris A."/>
            <person name="Nichols S."/>
            <person name="Richter D.J."/>
            <person name="Salamov A."/>
            <person name="Bork P."/>
            <person name="Lim W.A."/>
            <person name="Manning G."/>
            <person name="Miller W.T."/>
            <person name="McGinnis W."/>
            <person name="Shapiro H."/>
            <person name="Tjian R."/>
            <person name="Grigoriev I.V."/>
            <person name="Rokhsar D."/>
        </authorList>
    </citation>
    <scope>NUCLEOTIDE SEQUENCE [LARGE SCALE GENOMIC DNA]</scope>
    <source>
        <strain evidence="9">MX1 / ATCC 50154</strain>
    </source>
</reference>
<dbReference type="PANTHER" id="PTHR13743">
    <property type="entry name" value="BEIGE/BEACH-RELATED"/>
    <property type="match status" value="1"/>
</dbReference>
<dbReference type="PROSITE" id="PS00678">
    <property type="entry name" value="WD_REPEATS_1"/>
    <property type="match status" value="1"/>
</dbReference>
<dbReference type="Gene3D" id="2.30.29.30">
    <property type="entry name" value="Pleckstrin-homology domain (PH domain)/Phosphotyrosine-binding domain (PTB)"/>
    <property type="match status" value="2"/>
</dbReference>
<evidence type="ECO:0000259" key="7">
    <source>
        <dbReference type="PROSITE" id="PS51783"/>
    </source>
</evidence>
<feature type="region of interest" description="Disordered" evidence="4">
    <location>
        <begin position="180"/>
        <end position="213"/>
    </location>
</feature>
<dbReference type="Gene3D" id="2.130.10.10">
    <property type="entry name" value="YVTN repeat-like/Quinoprotein amine dehydrogenase"/>
    <property type="match status" value="2"/>
</dbReference>
<dbReference type="InterPro" id="IPR001680">
    <property type="entry name" value="WD40_rpt"/>
</dbReference>
<feature type="region of interest" description="Disordered" evidence="4">
    <location>
        <begin position="548"/>
        <end position="595"/>
    </location>
</feature>